<reference evidence="2" key="1">
    <citation type="submission" date="2020-03" db="EMBL/GenBank/DDBJ databases">
        <title>A high-quality chromosome-level genome assembly of a woody plant with both climbing and erect habits, Rhamnella rubrinervis.</title>
        <authorList>
            <person name="Lu Z."/>
            <person name="Yang Y."/>
            <person name="Zhu X."/>
            <person name="Sun Y."/>
        </authorList>
    </citation>
    <scope>NUCLEOTIDE SEQUENCE</scope>
    <source>
        <strain evidence="2">BYM</strain>
        <tissue evidence="2">Leaf</tissue>
    </source>
</reference>
<proteinExistence type="predicted"/>
<evidence type="ECO:0000313" key="3">
    <source>
        <dbReference type="Proteomes" id="UP000796880"/>
    </source>
</evidence>
<organism evidence="2 3">
    <name type="scientific">Rhamnella rubrinervis</name>
    <dbReference type="NCBI Taxonomy" id="2594499"/>
    <lineage>
        <taxon>Eukaryota</taxon>
        <taxon>Viridiplantae</taxon>
        <taxon>Streptophyta</taxon>
        <taxon>Embryophyta</taxon>
        <taxon>Tracheophyta</taxon>
        <taxon>Spermatophyta</taxon>
        <taxon>Magnoliopsida</taxon>
        <taxon>eudicotyledons</taxon>
        <taxon>Gunneridae</taxon>
        <taxon>Pentapetalae</taxon>
        <taxon>rosids</taxon>
        <taxon>fabids</taxon>
        <taxon>Rosales</taxon>
        <taxon>Rhamnaceae</taxon>
        <taxon>rhamnoid group</taxon>
        <taxon>Rhamneae</taxon>
        <taxon>Rhamnella</taxon>
    </lineage>
</organism>
<dbReference type="Proteomes" id="UP000796880">
    <property type="component" value="Unassembled WGS sequence"/>
</dbReference>
<evidence type="ECO:0000256" key="1">
    <source>
        <dbReference type="SAM" id="Phobius"/>
    </source>
</evidence>
<name>A0A8K0MQZ0_9ROSA</name>
<evidence type="ECO:0000313" key="2">
    <source>
        <dbReference type="EMBL" id="KAF3455317.1"/>
    </source>
</evidence>
<keyword evidence="1" id="KW-1133">Transmembrane helix</keyword>
<keyword evidence="3" id="KW-1185">Reference proteome</keyword>
<protein>
    <submittedName>
        <fullName evidence="2">Uncharacterized protein</fullName>
    </submittedName>
</protein>
<keyword evidence="1" id="KW-0472">Membrane</keyword>
<comment type="caution">
    <text evidence="2">The sequence shown here is derived from an EMBL/GenBank/DDBJ whole genome shotgun (WGS) entry which is preliminary data.</text>
</comment>
<accession>A0A8K0MQZ0</accession>
<keyword evidence="1" id="KW-0812">Transmembrane</keyword>
<dbReference type="EMBL" id="VOIH02000002">
    <property type="protein sequence ID" value="KAF3455317.1"/>
    <property type="molecule type" value="Genomic_DNA"/>
</dbReference>
<dbReference type="OrthoDB" id="848707at2759"/>
<gene>
    <name evidence="2" type="ORF">FNV43_RR05765</name>
</gene>
<sequence length="357" mass="41032">MRSAICVRPFKYEEKKTNAIVVEKLVYIEINSAFDIRSAIIVLGCLMVNFEGWFYPRLVKEFNTNFDDRDDAAAQNMSFLLRVVGLSLTMHNLSCILNVIDEASSIWFSKEAIASGWQYKMPEALFRLNYYLTRHRVIENMVFRTKERVLFYLFSSNILSVASNLNAIRCTRIYFLDKIEGKKSLCYLFMLTKVFEFFEVEVIGEDADMPQAMDVLTEETLYRLGYVRVHGVWCNLVHHPLREDEVADSLDASIVGLLDLDDDEEHLVAPSSFVIPSTSTGTPLCSSHRSSVHHVLQNIESTFVSMVAQQETMECNFEQHLIGSSLHLPNFLLYLGSSFSFTFISLLNYTFKTLRTM</sequence>
<feature type="transmembrane region" description="Helical" evidence="1">
    <location>
        <begin position="331"/>
        <end position="351"/>
    </location>
</feature>
<dbReference type="AlphaFoldDB" id="A0A8K0MQZ0"/>